<gene>
    <name evidence="5" type="ORF">R9X50_00332500</name>
</gene>
<dbReference type="GO" id="GO:0008270">
    <property type="term" value="F:zinc ion binding"/>
    <property type="evidence" value="ECO:0007669"/>
    <property type="project" value="InterPro"/>
</dbReference>
<evidence type="ECO:0000313" key="6">
    <source>
        <dbReference type="Proteomes" id="UP001303373"/>
    </source>
</evidence>
<dbReference type="CDD" id="cd12148">
    <property type="entry name" value="fungal_TF_MHR"/>
    <property type="match status" value="1"/>
</dbReference>
<feature type="region of interest" description="Disordered" evidence="3">
    <location>
        <begin position="72"/>
        <end position="96"/>
    </location>
</feature>
<keyword evidence="2" id="KW-0539">Nucleus</keyword>
<evidence type="ECO:0000256" key="3">
    <source>
        <dbReference type="SAM" id="MobiDB-lite"/>
    </source>
</evidence>
<name>A0AAQ3R9C4_9PEZI</name>
<feature type="region of interest" description="Disordered" evidence="3">
    <location>
        <begin position="303"/>
        <end position="323"/>
    </location>
</feature>
<dbReference type="GO" id="GO:0000981">
    <property type="term" value="F:DNA-binding transcription factor activity, RNA polymerase II-specific"/>
    <property type="evidence" value="ECO:0007669"/>
    <property type="project" value="InterPro"/>
</dbReference>
<evidence type="ECO:0000256" key="1">
    <source>
        <dbReference type="ARBA" id="ARBA00004123"/>
    </source>
</evidence>
<dbReference type="AlphaFoldDB" id="A0AAQ3R9C4"/>
<dbReference type="PANTHER" id="PTHR31001">
    <property type="entry name" value="UNCHARACTERIZED TRANSCRIPTIONAL REGULATORY PROTEIN"/>
    <property type="match status" value="1"/>
</dbReference>
<reference evidence="5 6" key="1">
    <citation type="submission" date="2023-11" db="EMBL/GenBank/DDBJ databases">
        <title>An acidophilic fungus is an integral part of prey digestion in a carnivorous sundew plant.</title>
        <authorList>
            <person name="Tsai I.J."/>
        </authorList>
    </citation>
    <scope>NUCLEOTIDE SEQUENCE [LARGE SCALE GENOMIC DNA]</scope>
    <source>
        <strain evidence="5">169a</strain>
    </source>
</reference>
<dbReference type="EMBL" id="CP138583">
    <property type="protein sequence ID" value="WPH00496.1"/>
    <property type="molecule type" value="Genomic_DNA"/>
</dbReference>
<feature type="compositionally biased region" description="Basic and acidic residues" evidence="3">
    <location>
        <begin position="303"/>
        <end position="316"/>
    </location>
</feature>
<dbReference type="PROSITE" id="PS00463">
    <property type="entry name" value="ZN2_CY6_FUNGAL_1"/>
    <property type="match status" value="1"/>
</dbReference>
<dbReference type="Proteomes" id="UP001303373">
    <property type="component" value="Chromosome 4"/>
</dbReference>
<organism evidence="5 6">
    <name type="scientific">Acrodontium crateriforme</name>
    <dbReference type="NCBI Taxonomy" id="150365"/>
    <lineage>
        <taxon>Eukaryota</taxon>
        <taxon>Fungi</taxon>
        <taxon>Dikarya</taxon>
        <taxon>Ascomycota</taxon>
        <taxon>Pezizomycotina</taxon>
        <taxon>Dothideomycetes</taxon>
        <taxon>Dothideomycetidae</taxon>
        <taxon>Mycosphaerellales</taxon>
        <taxon>Teratosphaeriaceae</taxon>
        <taxon>Acrodontium</taxon>
    </lineage>
</organism>
<evidence type="ECO:0000256" key="2">
    <source>
        <dbReference type="ARBA" id="ARBA00023242"/>
    </source>
</evidence>
<dbReference type="GO" id="GO:0005634">
    <property type="term" value="C:nucleus"/>
    <property type="evidence" value="ECO:0007669"/>
    <property type="project" value="UniProtKB-SubCell"/>
</dbReference>
<feature type="compositionally biased region" description="Polar residues" evidence="3">
    <location>
        <begin position="83"/>
        <end position="92"/>
    </location>
</feature>
<evidence type="ECO:0000313" key="5">
    <source>
        <dbReference type="EMBL" id="WPH00496.1"/>
    </source>
</evidence>
<keyword evidence="6" id="KW-1185">Reference proteome</keyword>
<proteinExistence type="predicted"/>
<feature type="region of interest" description="Disordered" evidence="3">
    <location>
        <begin position="579"/>
        <end position="605"/>
    </location>
</feature>
<sequence length="712" mass="81438">MPKQRTTCTRCSRRHQSCDRSVPCLRCVQAGEAESCKTEWEGGYDAKVCRTYLPTGRLNGAVKNVRHHIPVGNPTNHHEPISPESQASSTTGHGRHLNDITTRIEDASLRDKTIETHLDDRYLNMGPSQPVAVDSDSVELNAVMTVDEMQAFLPSPTRIYELVHYHEHYLTWYHGTICVPVFNDELAKNMAKGHIWLHDTDLLWSALLFSVMAQSLTCASDNAMATWGYDRKQKMMLGRRWFDCTVSCLNRGKWTSRPKLSSIQAVESLAMSAHPLGFANDQFILYGNAMRIALALGLQRVPHDPEQDDIDERKEPPNSPKRVNVREREVKRRVWMLLGTQDWFSATYTGMYWLQPEQSSTTLPRHFDDETMSIAPEDRPIISDFSKHIQHMGWIAAKFADAVRVEKDLEGKYHQIQIYDAELRKMDLHNLPRSFQRSDIPWVRWTRGIITILLANKLLLMHRTFLSKSFNDIRYVSTRWASIEASKTIISEYNLAMLDTQRPTLWNDDAHLVTAAITLSIDIFHRSPHEPEFHEHRKLVEVAVASLRRSADRSVIADRGYRVLRTLWDQLSKYHYKKAQTQKSPKMKPPPLQPPVRVNTPGNWRSGDSYKPSVDKWCPPSVMPGSHSGPVTTHPPHSGVLLQPSTLPVIPAVQLPPDQRIGFQDVPIVDGWLDTGPLMDLSWIHYFQGQFPMKDVEGESFVNELFLSAQPR</sequence>
<feature type="domain" description="Zn(2)-C6 fungal-type" evidence="4">
    <location>
        <begin position="7"/>
        <end position="38"/>
    </location>
</feature>
<dbReference type="PANTHER" id="PTHR31001:SF76">
    <property type="entry name" value="ZN(2)-C6 FUNGAL-TYPE DOMAIN-CONTAINING PROTEIN"/>
    <property type="match status" value="1"/>
</dbReference>
<comment type="subcellular location">
    <subcellularLocation>
        <location evidence="1">Nucleus</location>
    </subcellularLocation>
</comment>
<protein>
    <recommendedName>
        <fullName evidence="4">Zn(2)-C6 fungal-type domain-containing protein</fullName>
    </recommendedName>
</protein>
<dbReference type="CDD" id="cd00067">
    <property type="entry name" value="GAL4"/>
    <property type="match status" value="1"/>
</dbReference>
<dbReference type="PROSITE" id="PS50048">
    <property type="entry name" value="ZN2_CY6_FUNGAL_2"/>
    <property type="match status" value="1"/>
</dbReference>
<accession>A0AAQ3R9C4</accession>
<evidence type="ECO:0000259" key="4">
    <source>
        <dbReference type="PROSITE" id="PS50048"/>
    </source>
</evidence>
<dbReference type="InterPro" id="IPR050613">
    <property type="entry name" value="Sec_Metabolite_Reg"/>
</dbReference>
<dbReference type="InterPro" id="IPR001138">
    <property type="entry name" value="Zn2Cys6_DnaBD"/>
</dbReference>